<dbReference type="EMBL" id="WELG01000001">
    <property type="protein sequence ID" value="KAB7530231.1"/>
    <property type="molecule type" value="Genomic_DNA"/>
</dbReference>
<dbReference type="PROSITE" id="PS01124">
    <property type="entry name" value="HTH_ARAC_FAMILY_2"/>
    <property type="match status" value="1"/>
</dbReference>
<name>A0A6I1E2P7_9FLAO</name>
<proteinExistence type="predicted"/>
<accession>A0A6I1E2P7</accession>
<dbReference type="OrthoDB" id="323290at2"/>
<keyword evidence="2" id="KW-0238">DNA-binding</keyword>
<dbReference type="Pfam" id="PF12833">
    <property type="entry name" value="HTH_18"/>
    <property type="match status" value="1"/>
</dbReference>
<keyword evidence="3" id="KW-0804">Transcription</keyword>
<dbReference type="Pfam" id="PF20240">
    <property type="entry name" value="DUF6597"/>
    <property type="match status" value="1"/>
</dbReference>
<protein>
    <submittedName>
        <fullName evidence="5">Helix-turn-helix domain-containing protein</fullName>
    </submittedName>
</protein>
<evidence type="ECO:0000256" key="2">
    <source>
        <dbReference type="ARBA" id="ARBA00023125"/>
    </source>
</evidence>
<dbReference type="GO" id="GO:0043565">
    <property type="term" value="F:sequence-specific DNA binding"/>
    <property type="evidence" value="ECO:0007669"/>
    <property type="project" value="InterPro"/>
</dbReference>
<dbReference type="SUPFAM" id="SSF46689">
    <property type="entry name" value="Homeodomain-like"/>
    <property type="match status" value="1"/>
</dbReference>
<feature type="domain" description="HTH araC/xylS-type" evidence="4">
    <location>
        <begin position="221"/>
        <end position="319"/>
    </location>
</feature>
<evidence type="ECO:0000256" key="1">
    <source>
        <dbReference type="ARBA" id="ARBA00023015"/>
    </source>
</evidence>
<dbReference type="AlphaFoldDB" id="A0A6I1E2P7"/>
<sequence length="334" mass="38861">MEEVHGLMEMATGYSLKVEILFMNPSMVITIGFKWLALDHSSSNFFEMPKPAYYTTASNLDYKEITPGPKLRPYIECFWVCQGNSGQDGYIEEILVPGGRTEIIQADTSFVWYNSEEDRADHMEPGAIILGQRNKVSRIVISQGFRFFGIRFRYGCMPLFIKVSAKEYSNRILKLSDYLTCGEMSLLDNTPPLIDNNFIQDIEHCLFDLIKPPTHDWYILQEIIQSLNNRVEEQTSIHSLAKEHGWNYKKIERVFLKYLGFPPRVFLKIIRFRNALEKMDNSNGSLTNNAYRLGFYDQSHFIREFYNFTGMNPSNFFRETPLLANFLYRLGTKG</sequence>
<organism evidence="5 6">
    <name type="scientific">Flagellimonas olearia</name>
    <dbReference type="NCBI Taxonomy" id="552546"/>
    <lineage>
        <taxon>Bacteria</taxon>
        <taxon>Pseudomonadati</taxon>
        <taxon>Bacteroidota</taxon>
        <taxon>Flavobacteriia</taxon>
        <taxon>Flavobacteriales</taxon>
        <taxon>Flavobacteriaceae</taxon>
        <taxon>Flagellimonas</taxon>
    </lineage>
</organism>
<dbReference type="GO" id="GO:0003700">
    <property type="term" value="F:DNA-binding transcription factor activity"/>
    <property type="evidence" value="ECO:0007669"/>
    <property type="project" value="InterPro"/>
</dbReference>
<keyword evidence="1" id="KW-0805">Transcription regulation</keyword>
<reference evidence="5 6" key="1">
    <citation type="submission" date="2019-10" db="EMBL/GenBank/DDBJ databases">
        <title>Muricauda olearia CL-SS4 JCM15563 genome.</title>
        <authorList>
            <person name="Liu L."/>
        </authorList>
    </citation>
    <scope>NUCLEOTIDE SEQUENCE [LARGE SCALE GENOMIC DNA]</scope>
    <source>
        <strain evidence="5 6">CL-SS4</strain>
    </source>
</reference>
<dbReference type="InterPro" id="IPR018060">
    <property type="entry name" value="HTH_AraC"/>
</dbReference>
<dbReference type="PANTHER" id="PTHR43280">
    <property type="entry name" value="ARAC-FAMILY TRANSCRIPTIONAL REGULATOR"/>
    <property type="match status" value="1"/>
</dbReference>
<dbReference type="InterPro" id="IPR046532">
    <property type="entry name" value="DUF6597"/>
</dbReference>
<evidence type="ECO:0000313" key="5">
    <source>
        <dbReference type="EMBL" id="KAB7530231.1"/>
    </source>
</evidence>
<dbReference type="InterPro" id="IPR009057">
    <property type="entry name" value="Homeodomain-like_sf"/>
</dbReference>
<evidence type="ECO:0000259" key="4">
    <source>
        <dbReference type="PROSITE" id="PS01124"/>
    </source>
</evidence>
<dbReference type="PANTHER" id="PTHR43280:SF2">
    <property type="entry name" value="HTH-TYPE TRANSCRIPTIONAL REGULATOR EXSA"/>
    <property type="match status" value="1"/>
</dbReference>
<evidence type="ECO:0000256" key="3">
    <source>
        <dbReference type="ARBA" id="ARBA00023163"/>
    </source>
</evidence>
<gene>
    <name evidence="5" type="ORF">F8C76_01600</name>
</gene>
<evidence type="ECO:0000313" key="6">
    <source>
        <dbReference type="Proteomes" id="UP000429785"/>
    </source>
</evidence>
<dbReference type="SMART" id="SM00342">
    <property type="entry name" value="HTH_ARAC"/>
    <property type="match status" value="1"/>
</dbReference>
<dbReference type="Gene3D" id="1.10.10.60">
    <property type="entry name" value="Homeodomain-like"/>
    <property type="match status" value="1"/>
</dbReference>
<comment type="caution">
    <text evidence="5">The sequence shown here is derived from an EMBL/GenBank/DDBJ whole genome shotgun (WGS) entry which is preliminary data.</text>
</comment>
<dbReference type="Proteomes" id="UP000429785">
    <property type="component" value="Unassembled WGS sequence"/>
</dbReference>